<evidence type="ECO:0000313" key="4">
    <source>
        <dbReference type="Proteomes" id="UP001199206"/>
    </source>
</evidence>
<dbReference type="SUPFAM" id="SSF47203">
    <property type="entry name" value="Acyl-CoA dehydrogenase C-terminal domain-like"/>
    <property type="match status" value="1"/>
</dbReference>
<dbReference type="EMBL" id="JAJGQJ010000014">
    <property type="protein sequence ID" value="MCC4620110.1"/>
    <property type="molecule type" value="Genomic_DNA"/>
</dbReference>
<feature type="domain" description="Acyl-CoA dehydrogenase C-terminal" evidence="2">
    <location>
        <begin position="2"/>
        <end position="92"/>
    </location>
</feature>
<protein>
    <recommendedName>
        <fullName evidence="2">Acyl-CoA dehydrogenase C-terminal domain-containing protein</fullName>
    </recommendedName>
</protein>
<evidence type="ECO:0000313" key="3">
    <source>
        <dbReference type="EMBL" id="MCC4620110.1"/>
    </source>
</evidence>
<reference evidence="3 4" key="1">
    <citation type="submission" date="2021-10" db="EMBL/GenBank/DDBJ databases">
        <title>Genome sequencing of Xanthomonas strains from NCPPB.</title>
        <authorList>
            <person name="Hussein R."/>
            <person name="Harrison J."/>
            <person name="Studholme D.J."/>
            <person name="Vicente J."/>
            <person name="Grant M."/>
        </authorList>
    </citation>
    <scope>NUCLEOTIDE SEQUENCE [LARGE SCALE GENOMIC DNA]</scope>
    <source>
        <strain evidence="3 4">NCPPB 101</strain>
    </source>
</reference>
<keyword evidence="4" id="KW-1185">Reference proteome</keyword>
<dbReference type="Proteomes" id="UP001199206">
    <property type="component" value="Unassembled WGS sequence"/>
</dbReference>
<sequence length="114" mass="12912">MRLAESTHQIGAARAVLEKTWHAHAEHSAQQRYPDRATLAHWRTNQGFAVKSCIQAVDRLFEAAGGMAWFDHSEMQRLFRDAHMTGAHAYTDYDVCKQILGRELMGLDPDPSMS</sequence>
<accession>A0ABS8HDP9</accession>
<comment type="caution">
    <text evidence="3">The sequence shown here is derived from an EMBL/GenBank/DDBJ whole genome shotgun (WGS) entry which is preliminary data.</text>
</comment>
<dbReference type="Pfam" id="PF08028">
    <property type="entry name" value="Acyl-CoA_dh_2"/>
    <property type="match status" value="1"/>
</dbReference>
<dbReference type="Gene3D" id="1.20.140.10">
    <property type="entry name" value="Butyryl-CoA Dehydrogenase, subunit A, domain 3"/>
    <property type="match status" value="1"/>
</dbReference>
<proteinExistence type="predicted"/>
<dbReference type="InterPro" id="IPR036250">
    <property type="entry name" value="AcylCo_DH-like_C"/>
</dbReference>
<name>A0ABS8HDP9_9XANT</name>
<gene>
    <name evidence="3" type="ORF">LL965_08425</name>
</gene>
<organism evidence="3 4">
    <name type="scientific">Xanthomonas cassavae CFBP 4642</name>
    <dbReference type="NCBI Taxonomy" id="1219375"/>
    <lineage>
        <taxon>Bacteria</taxon>
        <taxon>Pseudomonadati</taxon>
        <taxon>Pseudomonadota</taxon>
        <taxon>Gammaproteobacteria</taxon>
        <taxon>Lysobacterales</taxon>
        <taxon>Lysobacteraceae</taxon>
        <taxon>Xanthomonas</taxon>
    </lineage>
</organism>
<dbReference type="InterPro" id="IPR013107">
    <property type="entry name" value="Acyl-CoA_DH_C"/>
</dbReference>
<evidence type="ECO:0000256" key="1">
    <source>
        <dbReference type="ARBA" id="ARBA00023002"/>
    </source>
</evidence>
<evidence type="ECO:0000259" key="2">
    <source>
        <dbReference type="Pfam" id="PF08028"/>
    </source>
</evidence>
<dbReference type="RefSeq" id="WP_200859712.1">
    <property type="nucleotide sequence ID" value="NZ_CAWLZN010000001.1"/>
</dbReference>
<keyword evidence="1" id="KW-0560">Oxidoreductase</keyword>